<dbReference type="CDD" id="cd06171">
    <property type="entry name" value="Sigma70_r4"/>
    <property type="match status" value="1"/>
</dbReference>
<dbReference type="InterPro" id="IPR014284">
    <property type="entry name" value="RNA_pol_sigma-70_dom"/>
</dbReference>
<dbReference type="NCBIfam" id="TIGR02943">
    <property type="entry name" value="Sig70_famx1"/>
    <property type="match status" value="1"/>
</dbReference>
<dbReference type="GO" id="GO:0003677">
    <property type="term" value="F:DNA binding"/>
    <property type="evidence" value="ECO:0007669"/>
    <property type="project" value="UniProtKB-KW"/>
</dbReference>
<dbReference type="InterPro" id="IPR013325">
    <property type="entry name" value="RNA_pol_sigma_r2"/>
</dbReference>
<sequence length="196" mass="22970">MMDSLNDQQFVEQVRAQMLSFARSQLSHEQEAEDAVQEALAGALRNAERFAHRAALRTWIFTILRNKISDTLRKRYRNLESETYDACNECGDADDSWFDQRGHWHAERKPSAWQGTDQRALSEDFWRVFDHCLNHLPADQGRVFMMREMLELSSQEICHNLALSTSNLHVLLHRARLKLRDCLSSNWFEGEHHAEL</sequence>
<keyword evidence="4" id="KW-0238">DNA-binding</keyword>
<keyword evidence="3" id="KW-0731">Sigma factor</keyword>
<dbReference type="Pfam" id="PF08281">
    <property type="entry name" value="Sigma70_r4_2"/>
    <property type="match status" value="1"/>
</dbReference>
<evidence type="ECO:0000256" key="3">
    <source>
        <dbReference type="ARBA" id="ARBA00023082"/>
    </source>
</evidence>
<dbReference type="Pfam" id="PF04542">
    <property type="entry name" value="Sigma70_r2"/>
    <property type="match status" value="1"/>
</dbReference>
<dbReference type="Gene3D" id="1.10.10.10">
    <property type="entry name" value="Winged helix-like DNA-binding domain superfamily/Winged helix DNA-binding domain"/>
    <property type="match status" value="1"/>
</dbReference>
<dbReference type="KEGG" id="bsan:CHH28_04515"/>
<evidence type="ECO:0000256" key="4">
    <source>
        <dbReference type="ARBA" id="ARBA00023125"/>
    </source>
</evidence>
<evidence type="ECO:0000313" key="9">
    <source>
        <dbReference type="Proteomes" id="UP000202440"/>
    </source>
</evidence>
<name>A0A222FQP0_9GAMM</name>
<dbReference type="InterPro" id="IPR014289">
    <property type="entry name" value="RNA_pol_sigma-24-rel"/>
</dbReference>
<feature type="domain" description="RNA polymerase sigma factor 70 region 4 type 2" evidence="7">
    <location>
        <begin position="129"/>
        <end position="179"/>
    </location>
</feature>
<dbReference type="PANTHER" id="PTHR43133:SF8">
    <property type="entry name" value="RNA POLYMERASE SIGMA FACTOR HI_1459-RELATED"/>
    <property type="match status" value="1"/>
</dbReference>
<dbReference type="OrthoDB" id="9782108at2"/>
<organism evidence="8 9">
    <name type="scientific">Bacterioplanes sanyensis</name>
    <dbReference type="NCBI Taxonomy" id="1249553"/>
    <lineage>
        <taxon>Bacteria</taxon>
        <taxon>Pseudomonadati</taxon>
        <taxon>Pseudomonadota</taxon>
        <taxon>Gammaproteobacteria</taxon>
        <taxon>Oceanospirillales</taxon>
        <taxon>Oceanospirillaceae</taxon>
        <taxon>Bacterioplanes</taxon>
    </lineage>
</organism>
<evidence type="ECO:0000313" key="8">
    <source>
        <dbReference type="EMBL" id="ASP40826.1"/>
    </source>
</evidence>
<dbReference type="GO" id="GO:0016987">
    <property type="term" value="F:sigma factor activity"/>
    <property type="evidence" value="ECO:0007669"/>
    <property type="project" value="UniProtKB-KW"/>
</dbReference>
<dbReference type="RefSeq" id="WP_094061978.1">
    <property type="nucleotide sequence ID" value="NZ_CP022530.1"/>
</dbReference>
<comment type="similarity">
    <text evidence="1">Belongs to the sigma-70 factor family. ECF subfamily.</text>
</comment>
<dbReference type="InterPro" id="IPR036388">
    <property type="entry name" value="WH-like_DNA-bd_sf"/>
</dbReference>
<evidence type="ECO:0000259" key="7">
    <source>
        <dbReference type="Pfam" id="PF08281"/>
    </source>
</evidence>
<feature type="domain" description="RNA polymerase sigma-70 region 2" evidence="6">
    <location>
        <begin position="11"/>
        <end position="77"/>
    </location>
</feature>
<dbReference type="NCBIfam" id="TIGR02937">
    <property type="entry name" value="sigma70-ECF"/>
    <property type="match status" value="1"/>
</dbReference>
<evidence type="ECO:0000256" key="2">
    <source>
        <dbReference type="ARBA" id="ARBA00023015"/>
    </source>
</evidence>
<dbReference type="Gene3D" id="1.10.1740.10">
    <property type="match status" value="1"/>
</dbReference>
<dbReference type="SUPFAM" id="SSF88946">
    <property type="entry name" value="Sigma2 domain of RNA polymerase sigma factors"/>
    <property type="match status" value="1"/>
</dbReference>
<dbReference type="InterPro" id="IPR007627">
    <property type="entry name" value="RNA_pol_sigma70_r2"/>
</dbReference>
<evidence type="ECO:0000256" key="1">
    <source>
        <dbReference type="ARBA" id="ARBA00010641"/>
    </source>
</evidence>
<dbReference type="InterPro" id="IPR013249">
    <property type="entry name" value="RNA_pol_sigma70_r4_t2"/>
</dbReference>
<dbReference type="PANTHER" id="PTHR43133">
    <property type="entry name" value="RNA POLYMERASE ECF-TYPE SIGMA FACTO"/>
    <property type="match status" value="1"/>
</dbReference>
<dbReference type="InterPro" id="IPR013324">
    <property type="entry name" value="RNA_pol_sigma_r3/r4-like"/>
</dbReference>
<dbReference type="Proteomes" id="UP000202440">
    <property type="component" value="Chromosome"/>
</dbReference>
<evidence type="ECO:0000256" key="5">
    <source>
        <dbReference type="ARBA" id="ARBA00023163"/>
    </source>
</evidence>
<dbReference type="GO" id="GO:0006352">
    <property type="term" value="P:DNA-templated transcription initiation"/>
    <property type="evidence" value="ECO:0007669"/>
    <property type="project" value="InterPro"/>
</dbReference>
<dbReference type="InterPro" id="IPR039425">
    <property type="entry name" value="RNA_pol_sigma-70-like"/>
</dbReference>
<dbReference type="AlphaFoldDB" id="A0A222FQP0"/>
<dbReference type="EMBL" id="CP022530">
    <property type="protein sequence ID" value="ASP40826.1"/>
    <property type="molecule type" value="Genomic_DNA"/>
</dbReference>
<keyword evidence="5" id="KW-0804">Transcription</keyword>
<evidence type="ECO:0000259" key="6">
    <source>
        <dbReference type="Pfam" id="PF04542"/>
    </source>
</evidence>
<keyword evidence="2" id="KW-0805">Transcription regulation</keyword>
<protein>
    <submittedName>
        <fullName evidence="8">RNA polymerase subunit sigma</fullName>
    </submittedName>
</protein>
<proteinExistence type="inferred from homology"/>
<gene>
    <name evidence="8" type="ORF">CHH28_04515</name>
</gene>
<reference evidence="8 9" key="1">
    <citation type="submission" date="2017-07" db="EMBL/GenBank/DDBJ databases">
        <title>Annotated genome sequence of Bacterioplanes sanyensis isolated from Red Sea.</title>
        <authorList>
            <person name="Rehman Z.U."/>
        </authorList>
    </citation>
    <scope>NUCLEOTIDE SEQUENCE [LARGE SCALE GENOMIC DNA]</scope>
    <source>
        <strain evidence="8 9">NV9</strain>
    </source>
</reference>
<dbReference type="SUPFAM" id="SSF88659">
    <property type="entry name" value="Sigma3 and sigma4 domains of RNA polymerase sigma factors"/>
    <property type="match status" value="1"/>
</dbReference>
<keyword evidence="9" id="KW-1185">Reference proteome</keyword>
<accession>A0A222FQP0</accession>